<evidence type="ECO:0000313" key="3">
    <source>
        <dbReference type="Proteomes" id="UP001176961"/>
    </source>
</evidence>
<accession>A0AA36DUU2</accession>
<keyword evidence="1" id="KW-1133">Transmembrane helix</keyword>
<dbReference type="Proteomes" id="UP001176961">
    <property type="component" value="Unassembled WGS sequence"/>
</dbReference>
<evidence type="ECO:0000256" key="1">
    <source>
        <dbReference type="SAM" id="Phobius"/>
    </source>
</evidence>
<keyword evidence="1" id="KW-0812">Transmembrane</keyword>
<name>A0AA36DUU2_CYLNA</name>
<keyword evidence="1" id="KW-0472">Membrane</keyword>
<dbReference type="EMBL" id="CATQJL010000112">
    <property type="protein sequence ID" value="CAJ0593206.1"/>
    <property type="molecule type" value="Genomic_DNA"/>
</dbReference>
<evidence type="ECO:0000313" key="2">
    <source>
        <dbReference type="EMBL" id="CAJ0593206.1"/>
    </source>
</evidence>
<proteinExistence type="predicted"/>
<feature type="transmembrane region" description="Helical" evidence="1">
    <location>
        <begin position="6"/>
        <end position="24"/>
    </location>
</feature>
<organism evidence="2 3">
    <name type="scientific">Cylicocyclus nassatus</name>
    <name type="common">Nematode worm</name>
    <dbReference type="NCBI Taxonomy" id="53992"/>
    <lineage>
        <taxon>Eukaryota</taxon>
        <taxon>Metazoa</taxon>
        <taxon>Ecdysozoa</taxon>
        <taxon>Nematoda</taxon>
        <taxon>Chromadorea</taxon>
        <taxon>Rhabditida</taxon>
        <taxon>Rhabditina</taxon>
        <taxon>Rhabditomorpha</taxon>
        <taxon>Strongyloidea</taxon>
        <taxon>Strongylidae</taxon>
        <taxon>Cylicocyclus</taxon>
    </lineage>
</organism>
<keyword evidence="3" id="KW-1185">Reference proteome</keyword>
<dbReference type="AlphaFoldDB" id="A0AA36DUU2"/>
<protein>
    <submittedName>
        <fullName evidence="2">Uncharacterized protein</fullName>
    </submittedName>
</protein>
<comment type="caution">
    <text evidence="2">The sequence shown here is derived from an EMBL/GenBank/DDBJ whole genome shotgun (WGS) entry which is preliminary data.</text>
</comment>
<sequence length="97" mass="11160">MDSIKAFGGCASIAYGVLYCFLIIKYNCYTHDTADYYAYLRLDGKSDIIQYYDYDYVYRTKHPLENGTAAAEEAVKYWKEPDGLCKVSLIKIEILIV</sequence>
<reference evidence="2" key="1">
    <citation type="submission" date="2023-07" db="EMBL/GenBank/DDBJ databases">
        <authorList>
            <consortium name="CYATHOMIX"/>
        </authorList>
    </citation>
    <scope>NUCLEOTIDE SEQUENCE</scope>
    <source>
        <strain evidence="2">N/A</strain>
    </source>
</reference>
<gene>
    <name evidence="2" type="ORF">CYNAS_LOCUS5189</name>
</gene>